<sequence length="59" mass="6896">MRLIPLPRPSPRKRGEEDSRPVPRSSFSRGSELWRRRTRGWRGMRDPLLPLVGRFGEGP</sequence>
<proteinExistence type="predicted"/>
<name>I3XB43_SINF2</name>
<dbReference type="Proteomes" id="UP000006180">
    <property type="component" value="Chromosome"/>
</dbReference>
<organism evidence="2 3">
    <name type="scientific">Sinorhizobium fredii (strain USDA 257)</name>
    <dbReference type="NCBI Taxonomy" id="1185652"/>
    <lineage>
        <taxon>Bacteria</taxon>
        <taxon>Pseudomonadati</taxon>
        <taxon>Pseudomonadota</taxon>
        <taxon>Alphaproteobacteria</taxon>
        <taxon>Hyphomicrobiales</taxon>
        <taxon>Rhizobiaceae</taxon>
        <taxon>Sinorhizobium/Ensifer group</taxon>
        <taxon>Sinorhizobium</taxon>
    </lineage>
</organism>
<evidence type="ECO:0000256" key="1">
    <source>
        <dbReference type="SAM" id="MobiDB-lite"/>
    </source>
</evidence>
<protein>
    <submittedName>
        <fullName evidence="2">Uncharacterized protein</fullName>
    </submittedName>
</protein>
<feature type="region of interest" description="Disordered" evidence="1">
    <location>
        <begin position="1"/>
        <end position="32"/>
    </location>
</feature>
<dbReference type="HOGENOM" id="CLU_2958295_0_0_5"/>
<dbReference type="AlphaFoldDB" id="I3XB43"/>
<reference evidence="2 3" key="1">
    <citation type="journal article" date="2012" name="J. Bacteriol.">
        <title>Complete genome sequence of the broad-host-range strain Sinorhizobium fredii USDA257.</title>
        <authorList>
            <person name="Schuldes J."/>
            <person name="Rodriguez Orbegoso M."/>
            <person name="Schmeisser C."/>
            <person name="Krishnan H.B."/>
            <person name="Daniel R."/>
            <person name="Streit W.R."/>
        </authorList>
    </citation>
    <scope>NUCLEOTIDE SEQUENCE [LARGE SCALE GENOMIC DNA]</scope>
    <source>
        <strain evidence="2 3">USDA 257</strain>
    </source>
</reference>
<dbReference type="KEGG" id="sfd:USDA257_c45610"/>
<dbReference type="STRING" id="1185652.USDA257_c45610"/>
<gene>
    <name evidence="2" type="ORF">USDA257_c45610</name>
</gene>
<dbReference type="PATRIC" id="fig|1185652.3.peg.4730"/>
<evidence type="ECO:0000313" key="3">
    <source>
        <dbReference type="Proteomes" id="UP000006180"/>
    </source>
</evidence>
<evidence type="ECO:0000313" key="2">
    <source>
        <dbReference type="EMBL" id="AFL53099.1"/>
    </source>
</evidence>
<dbReference type="EMBL" id="CP003563">
    <property type="protein sequence ID" value="AFL53099.1"/>
    <property type="molecule type" value="Genomic_DNA"/>
</dbReference>
<accession>I3XB43</accession>